<dbReference type="Pfam" id="PF00651">
    <property type="entry name" value="BTB"/>
    <property type="match status" value="1"/>
</dbReference>
<name>A0A8H3VWT4_9PEZI</name>
<comment type="caution">
    <text evidence="2">The sequence shown here is derived from an EMBL/GenBank/DDBJ whole genome shotgun (WGS) entry which is preliminary data.</text>
</comment>
<dbReference type="EMBL" id="WOWK01000267">
    <property type="protein sequence ID" value="KAF0314916.1"/>
    <property type="molecule type" value="Genomic_DNA"/>
</dbReference>
<keyword evidence="3" id="KW-1185">Reference proteome</keyword>
<dbReference type="Gene3D" id="3.30.710.10">
    <property type="entry name" value="Potassium Channel Kv1.1, Chain A"/>
    <property type="match status" value="1"/>
</dbReference>
<protein>
    <recommendedName>
        <fullName evidence="1">BTB domain-containing protein</fullName>
    </recommendedName>
</protein>
<dbReference type="OrthoDB" id="5326346at2759"/>
<dbReference type="PROSITE" id="PS50097">
    <property type="entry name" value="BTB"/>
    <property type="match status" value="1"/>
</dbReference>
<proteinExistence type="predicted"/>
<sequence>MDSTRTSSTQSVQSATENPEIVKLHPSGDAIIVLLDSNNKAHGRFLVCSATLCLVSPYFRTLFGPDFKEGSEVRQGKCPEISLEEEEPKAMEKLLCILHFYDLDRYQSMEPRAIALLAQQSDKYDCGRALVPWSGLWFKGVEKLTKPEEYGFLLTAAYLLDLAEWFRIISATAIRHMPADFLVTWAKDKITSRLSWNIQNALEKQLLAALAEIQQKIFAVEKALRSGNKQIFQLNNRFDSHGYALSYCGAEVRVADYFLALRECGLWPSIADFPTCSISDVNFLIQKAKGFKGHDCQGRESCIFKKELQALPDKIDTITRRIKGISIEPRIITRDI</sequence>
<evidence type="ECO:0000313" key="2">
    <source>
        <dbReference type="EMBL" id="KAF0314916.1"/>
    </source>
</evidence>
<feature type="domain" description="BTB" evidence="1">
    <location>
        <begin position="28"/>
        <end position="107"/>
    </location>
</feature>
<dbReference type="AlphaFoldDB" id="A0A8H3VWT4"/>
<dbReference type="SUPFAM" id="SSF54695">
    <property type="entry name" value="POZ domain"/>
    <property type="match status" value="1"/>
</dbReference>
<evidence type="ECO:0000313" key="3">
    <source>
        <dbReference type="Proteomes" id="UP000434172"/>
    </source>
</evidence>
<dbReference type="InterPro" id="IPR011333">
    <property type="entry name" value="SKP1/BTB/POZ_sf"/>
</dbReference>
<dbReference type="InterPro" id="IPR000210">
    <property type="entry name" value="BTB/POZ_dom"/>
</dbReference>
<evidence type="ECO:0000259" key="1">
    <source>
        <dbReference type="PROSITE" id="PS50097"/>
    </source>
</evidence>
<reference evidence="2 3" key="1">
    <citation type="submission" date="2019-12" db="EMBL/GenBank/DDBJ databases">
        <title>A genome sequence resource for the geographically widespread anthracnose pathogen Colletotrichum asianum.</title>
        <authorList>
            <person name="Meng Y."/>
        </authorList>
    </citation>
    <scope>NUCLEOTIDE SEQUENCE [LARGE SCALE GENOMIC DNA]</scope>
    <source>
        <strain evidence="2 3">ICMP 18580</strain>
    </source>
</reference>
<organism evidence="2 3">
    <name type="scientific">Colletotrichum asianum</name>
    <dbReference type="NCBI Taxonomy" id="702518"/>
    <lineage>
        <taxon>Eukaryota</taxon>
        <taxon>Fungi</taxon>
        <taxon>Dikarya</taxon>
        <taxon>Ascomycota</taxon>
        <taxon>Pezizomycotina</taxon>
        <taxon>Sordariomycetes</taxon>
        <taxon>Hypocreomycetidae</taxon>
        <taxon>Glomerellales</taxon>
        <taxon>Glomerellaceae</taxon>
        <taxon>Colletotrichum</taxon>
        <taxon>Colletotrichum gloeosporioides species complex</taxon>
    </lineage>
</organism>
<dbReference type="Proteomes" id="UP000434172">
    <property type="component" value="Unassembled WGS sequence"/>
</dbReference>
<accession>A0A8H3VWT4</accession>
<gene>
    <name evidence="2" type="ORF">GQ607_017844</name>
</gene>